<evidence type="ECO:0000313" key="2">
    <source>
        <dbReference type="EMBL" id="SFH81323.1"/>
    </source>
</evidence>
<organism evidence="2 3">
    <name type="scientific">Tindallia magadiensis</name>
    <dbReference type="NCBI Taxonomy" id="69895"/>
    <lineage>
        <taxon>Bacteria</taxon>
        <taxon>Bacillati</taxon>
        <taxon>Bacillota</taxon>
        <taxon>Clostridia</taxon>
        <taxon>Peptostreptococcales</taxon>
        <taxon>Tindalliaceae</taxon>
        <taxon>Tindallia</taxon>
    </lineage>
</organism>
<dbReference type="InterPro" id="IPR027417">
    <property type="entry name" value="P-loop_NTPase"/>
</dbReference>
<reference evidence="3" key="1">
    <citation type="submission" date="2016-10" db="EMBL/GenBank/DDBJ databases">
        <authorList>
            <person name="Varghese N."/>
            <person name="Submissions S."/>
        </authorList>
    </citation>
    <scope>NUCLEOTIDE SEQUENCE [LARGE SCALE GENOMIC DNA]</scope>
    <source>
        <strain evidence="3">Z-7934</strain>
    </source>
</reference>
<gene>
    <name evidence="2" type="ORF">SAMN05192551_103136</name>
</gene>
<dbReference type="AlphaFoldDB" id="A0A1I3D3N0"/>
<keyword evidence="3" id="KW-1185">Reference proteome</keyword>
<dbReference type="InterPro" id="IPR026634">
    <property type="entry name" value="TPST-like"/>
</dbReference>
<dbReference type="PANTHER" id="PTHR12788:SF10">
    <property type="entry name" value="PROTEIN-TYROSINE SULFOTRANSFERASE"/>
    <property type="match status" value="1"/>
</dbReference>
<accession>A0A1I3D3N0</accession>
<dbReference type="PANTHER" id="PTHR12788">
    <property type="entry name" value="PROTEIN-TYROSINE SULFOTRANSFERASE 2"/>
    <property type="match status" value="1"/>
</dbReference>
<sequence length="277" mass="32403">MAVGPELHFRGPENLGSYILECIDLWNALDGDYQELKKDKHYKNAVNFIIRSIRYGIDIHVLRDMIQTLKTNSVTNLESFKERTLLINCMGNYHLENTKAKRWGIKIMKDIKIANKYLEIWPKAQFIHIVRDGRDVAASQMCDHSSWGYKNIEDAANGWVDLIKKARINTNGQMLEIRYEDLINKPENSIEKILSFLSLDWEGSLLEHQRFSHSLYKNAYNHPSIDTVVKPMNNSAIGRYMRDLCVKDQEKFFALAYELLEEFDYMDSKKSERSINQ</sequence>
<dbReference type="Proteomes" id="UP000199287">
    <property type="component" value="Unassembled WGS sequence"/>
</dbReference>
<dbReference type="EMBL" id="FOQA01000003">
    <property type="protein sequence ID" value="SFH81323.1"/>
    <property type="molecule type" value="Genomic_DNA"/>
</dbReference>
<protein>
    <submittedName>
        <fullName evidence="2">Sulfotransferase family protein</fullName>
    </submittedName>
</protein>
<dbReference type="GO" id="GO:0008476">
    <property type="term" value="F:protein-tyrosine sulfotransferase activity"/>
    <property type="evidence" value="ECO:0007669"/>
    <property type="project" value="InterPro"/>
</dbReference>
<dbReference type="SUPFAM" id="SSF52540">
    <property type="entry name" value="P-loop containing nucleoside triphosphate hydrolases"/>
    <property type="match status" value="1"/>
</dbReference>
<proteinExistence type="predicted"/>
<dbReference type="Pfam" id="PF13469">
    <property type="entry name" value="Sulfotransfer_3"/>
    <property type="match status" value="1"/>
</dbReference>
<name>A0A1I3D3N0_9FIRM</name>
<evidence type="ECO:0000256" key="1">
    <source>
        <dbReference type="ARBA" id="ARBA00022679"/>
    </source>
</evidence>
<dbReference type="STRING" id="69895.SAMN05192551_103136"/>
<evidence type="ECO:0000313" key="3">
    <source>
        <dbReference type="Proteomes" id="UP000199287"/>
    </source>
</evidence>
<keyword evidence="1 2" id="KW-0808">Transferase</keyword>
<dbReference type="Gene3D" id="3.40.50.300">
    <property type="entry name" value="P-loop containing nucleotide triphosphate hydrolases"/>
    <property type="match status" value="1"/>
</dbReference>